<name>A0A7M3T6Q5_9RHOB</name>
<dbReference type="PANTHER" id="PTHR10655:SF17">
    <property type="entry name" value="LYSOPHOSPHOLIPASE-LIKE PROTEIN 1"/>
    <property type="match status" value="1"/>
</dbReference>
<keyword evidence="5" id="KW-1185">Reference proteome</keyword>
<dbReference type="RefSeq" id="WP_165103067.1">
    <property type="nucleotide sequence ID" value="NZ_CP049056.1"/>
</dbReference>
<dbReference type="Pfam" id="PF02230">
    <property type="entry name" value="Abhydrolase_2"/>
    <property type="match status" value="1"/>
</dbReference>
<comment type="similarity">
    <text evidence="1">Belongs to the AB hydrolase superfamily. AB hydrolase 2 family.</text>
</comment>
<dbReference type="Gene3D" id="3.40.50.1820">
    <property type="entry name" value="alpha/beta hydrolase"/>
    <property type="match status" value="1"/>
</dbReference>
<dbReference type="KEGG" id="hdh:G5B40_00105"/>
<keyword evidence="2" id="KW-0378">Hydrolase</keyword>
<evidence type="ECO:0000256" key="2">
    <source>
        <dbReference type="ARBA" id="ARBA00022801"/>
    </source>
</evidence>
<dbReference type="InterPro" id="IPR003140">
    <property type="entry name" value="PLipase/COase/thioEstase"/>
</dbReference>
<dbReference type="AlphaFoldDB" id="A0A7M3T6Q5"/>
<dbReference type="Proteomes" id="UP000503336">
    <property type="component" value="Chromosome"/>
</dbReference>
<sequence>MLHGYGADGNDLFGLAEALAPHLPDTVFRSPNAPEPCAVNPVGRQWFPISWIDGSPEAAMRDGVRRAAATLHAYLDEAMAEEGVGLEQTVLLGFSQGTMMSLLVGLRRAETLGGIVGFSGRLVEDDEAGPITARPPVLLVHGDQDEVIPVEAIHEARAGLAAAEIPVSWHVSQGAGHGIAPDGLRLALDFIARTVGGAKNGA</sequence>
<dbReference type="InterPro" id="IPR050565">
    <property type="entry name" value="LYPA1-2/EST-like"/>
</dbReference>
<organism evidence="4 5">
    <name type="scientific">Pikeienuella piscinae</name>
    <dbReference type="NCBI Taxonomy" id="2748098"/>
    <lineage>
        <taxon>Bacteria</taxon>
        <taxon>Pseudomonadati</taxon>
        <taxon>Pseudomonadota</taxon>
        <taxon>Alphaproteobacteria</taxon>
        <taxon>Rhodobacterales</taxon>
        <taxon>Paracoccaceae</taxon>
        <taxon>Pikeienuella</taxon>
    </lineage>
</organism>
<reference evidence="4 5" key="1">
    <citation type="submission" date="2020-02" db="EMBL/GenBank/DDBJ databases">
        <title>complete genome sequence of Rhodobacteraceae bacterium.</title>
        <authorList>
            <person name="Park J."/>
            <person name="Kim Y.-S."/>
            <person name="Kim K.-H."/>
        </authorList>
    </citation>
    <scope>NUCLEOTIDE SEQUENCE [LARGE SCALE GENOMIC DNA]</scope>
    <source>
        <strain evidence="4 5">RR4-56</strain>
    </source>
</reference>
<evidence type="ECO:0000259" key="3">
    <source>
        <dbReference type="Pfam" id="PF02230"/>
    </source>
</evidence>
<proteinExistence type="inferred from homology"/>
<dbReference type="GO" id="GO:0016787">
    <property type="term" value="F:hydrolase activity"/>
    <property type="evidence" value="ECO:0007669"/>
    <property type="project" value="UniProtKB-KW"/>
</dbReference>
<protein>
    <submittedName>
        <fullName evidence="4">Phospholipase</fullName>
    </submittedName>
</protein>
<dbReference type="SUPFAM" id="SSF53474">
    <property type="entry name" value="alpha/beta-Hydrolases"/>
    <property type="match status" value="1"/>
</dbReference>
<evidence type="ECO:0000256" key="1">
    <source>
        <dbReference type="ARBA" id="ARBA00006499"/>
    </source>
</evidence>
<feature type="domain" description="Phospholipase/carboxylesterase/thioesterase" evidence="3">
    <location>
        <begin position="1"/>
        <end position="193"/>
    </location>
</feature>
<dbReference type="EMBL" id="CP049056">
    <property type="protein sequence ID" value="QIE57686.1"/>
    <property type="molecule type" value="Genomic_DNA"/>
</dbReference>
<gene>
    <name evidence="4" type="ORF">G5B40_00105</name>
</gene>
<evidence type="ECO:0000313" key="4">
    <source>
        <dbReference type="EMBL" id="QIE57686.1"/>
    </source>
</evidence>
<dbReference type="PANTHER" id="PTHR10655">
    <property type="entry name" value="LYSOPHOSPHOLIPASE-RELATED"/>
    <property type="match status" value="1"/>
</dbReference>
<evidence type="ECO:0000313" key="5">
    <source>
        <dbReference type="Proteomes" id="UP000503336"/>
    </source>
</evidence>
<dbReference type="InterPro" id="IPR029058">
    <property type="entry name" value="AB_hydrolase_fold"/>
</dbReference>
<accession>A0A7M3T6Q5</accession>